<sequence length="252" mass="28076">MSKALSSARYDYVPSPEELEQINERLEGATPQEIIEWAIGTYGEGLALSASFGGPEGMSLLDMISGLTDKVTVLTIDTGFLFRETVEFREEVMGGRYKLPLEVLRSELSIEEQVERYGEEMRTCTPDLCCQVRKVQPLAKALKRYDAWMTGIRRGQTPQRANTPIVAWDERYGAAKIAPFAAVEEDWVHEYVAEHGVPVNPLLHKGYKSIGCEPQTRPVAPDEDPRAGRWSGLDKTECGIHFVGGRISRGNA</sequence>
<comment type="function">
    <text evidence="3">Catalyzes the formation of sulfite from phosphoadenosine 5'-phosphosulfate (PAPS) using thioredoxin as an electron donor.</text>
</comment>
<dbReference type="HAMAP" id="MF_00063">
    <property type="entry name" value="CysH"/>
    <property type="match status" value="1"/>
</dbReference>
<dbReference type="NCBIfam" id="NF002537">
    <property type="entry name" value="PRK02090.1"/>
    <property type="match status" value="1"/>
</dbReference>
<evidence type="ECO:0000256" key="1">
    <source>
        <dbReference type="ARBA" id="ARBA00009732"/>
    </source>
</evidence>
<dbReference type="SUPFAM" id="SSF52402">
    <property type="entry name" value="Adenine nucleotide alpha hydrolases-like"/>
    <property type="match status" value="1"/>
</dbReference>
<comment type="similarity">
    <text evidence="1 3">Belongs to the PAPS reductase family. CysH subfamily.</text>
</comment>
<dbReference type="CDD" id="cd23945">
    <property type="entry name" value="PAPS_reductase"/>
    <property type="match status" value="1"/>
</dbReference>
<dbReference type="Pfam" id="PF01507">
    <property type="entry name" value="PAPS_reduct"/>
    <property type="match status" value="1"/>
</dbReference>
<protein>
    <recommendedName>
        <fullName evidence="3">Phosphoadenosine 5'-phosphosulfate reductase</fullName>
        <shortName evidence="3">PAPS reductase</shortName>
        <ecNumber evidence="3">1.8.4.8</ecNumber>
    </recommendedName>
    <alternativeName>
        <fullName evidence="3">3'-phosphoadenylylsulfate reductase</fullName>
    </alternativeName>
    <alternativeName>
        <fullName evidence="3">PAPS reductase, thioredoxin dependent</fullName>
    </alternativeName>
    <alternativeName>
        <fullName evidence="3">PAPS sulfotransferase</fullName>
    </alternativeName>
    <alternativeName>
        <fullName evidence="3">PAdoPS reductase</fullName>
    </alternativeName>
</protein>
<feature type="domain" description="Phosphoadenosine phosphosulphate reductase" evidence="4">
    <location>
        <begin position="48"/>
        <end position="218"/>
    </location>
</feature>
<evidence type="ECO:0000256" key="3">
    <source>
        <dbReference type="HAMAP-Rule" id="MF_00063"/>
    </source>
</evidence>
<dbReference type="GO" id="GO:0005737">
    <property type="term" value="C:cytoplasm"/>
    <property type="evidence" value="ECO:0007669"/>
    <property type="project" value="UniProtKB-SubCell"/>
</dbReference>
<dbReference type="EMBL" id="CP045121">
    <property type="protein sequence ID" value="QIN78620.1"/>
    <property type="molecule type" value="Genomic_DNA"/>
</dbReference>
<dbReference type="EC" id="1.8.4.8" evidence="3"/>
<dbReference type="RefSeq" id="WP_166396297.1">
    <property type="nucleotide sequence ID" value="NZ_CP045121.1"/>
</dbReference>
<organism evidence="5 6">
    <name type="scientific">Rubrobacter marinus</name>
    <dbReference type="NCBI Taxonomy" id="2653852"/>
    <lineage>
        <taxon>Bacteria</taxon>
        <taxon>Bacillati</taxon>
        <taxon>Actinomycetota</taxon>
        <taxon>Rubrobacteria</taxon>
        <taxon>Rubrobacterales</taxon>
        <taxon>Rubrobacteraceae</taxon>
        <taxon>Rubrobacter</taxon>
    </lineage>
</organism>
<evidence type="ECO:0000313" key="5">
    <source>
        <dbReference type="EMBL" id="QIN78620.1"/>
    </source>
</evidence>
<dbReference type="UniPathway" id="UPA00140">
    <property type="reaction ID" value="UER00206"/>
</dbReference>
<accession>A0A6G8PWN9</accession>
<evidence type="ECO:0000256" key="2">
    <source>
        <dbReference type="ARBA" id="ARBA00023002"/>
    </source>
</evidence>
<evidence type="ECO:0000313" key="6">
    <source>
        <dbReference type="Proteomes" id="UP000502706"/>
    </source>
</evidence>
<reference evidence="5 6" key="1">
    <citation type="submission" date="2019-10" db="EMBL/GenBank/DDBJ databases">
        <title>Rubrobacter sp nov SCSIO 52915 isolated from a deep-sea sediment in the South China Sea.</title>
        <authorList>
            <person name="Chen R.W."/>
        </authorList>
    </citation>
    <scope>NUCLEOTIDE SEQUENCE [LARGE SCALE GENOMIC DNA]</scope>
    <source>
        <strain evidence="5 6">SCSIO 52915</strain>
    </source>
</reference>
<dbReference type="InterPro" id="IPR002500">
    <property type="entry name" value="PAPS_reduct_dom"/>
</dbReference>
<dbReference type="InterPro" id="IPR004511">
    <property type="entry name" value="PAPS/APS_Rdtase"/>
</dbReference>
<dbReference type="NCBIfam" id="TIGR00434">
    <property type="entry name" value="cysH"/>
    <property type="match status" value="1"/>
</dbReference>
<dbReference type="AlphaFoldDB" id="A0A6G8PWN9"/>
<comment type="pathway">
    <text evidence="3">Sulfur metabolism; hydrogen sulfide biosynthesis; sulfite from sulfate: step 3/3.</text>
</comment>
<dbReference type="Proteomes" id="UP000502706">
    <property type="component" value="Chromosome"/>
</dbReference>
<dbReference type="PIRSF" id="PIRSF000857">
    <property type="entry name" value="PAPS_reductase"/>
    <property type="match status" value="1"/>
</dbReference>
<keyword evidence="3" id="KW-0963">Cytoplasm</keyword>
<dbReference type="InterPro" id="IPR014729">
    <property type="entry name" value="Rossmann-like_a/b/a_fold"/>
</dbReference>
<dbReference type="KEGG" id="rmar:GBA65_08900"/>
<keyword evidence="6" id="KW-1185">Reference proteome</keyword>
<dbReference type="PANTHER" id="PTHR46509:SF1">
    <property type="entry name" value="PHOSPHOADENOSINE PHOSPHOSULFATE REDUCTASE"/>
    <property type="match status" value="1"/>
</dbReference>
<dbReference type="PANTHER" id="PTHR46509">
    <property type="entry name" value="PHOSPHOADENOSINE PHOSPHOSULFATE REDUCTASE"/>
    <property type="match status" value="1"/>
</dbReference>
<dbReference type="GO" id="GO:0019379">
    <property type="term" value="P:sulfate assimilation, phosphoadenylyl sulfate reduction by phosphoadenylyl-sulfate reductase (thioredoxin)"/>
    <property type="evidence" value="ECO:0007669"/>
    <property type="project" value="UniProtKB-UniRule"/>
</dbReference>
<dbReference type="GO" id="GO:0004604">
    <property type="term" value="F:phosphoadenylyl-sulfate reductase (thioredoxin) activity"/>
    <property type="evidence" value="ECO:0007669"/>
    <property type="project" value="UniProtKB-UniRule"/>
</dbReference>
<comment type="caution">
    <text evidence="3">Lacks conserved residue(s) required for the propagation of feature annotation.</text>
</comment>
<evidence type="ECO:0000259" key="4">
    <source>
        <dbReference type="Pfam" id="PF01507"/>
    </source>
</evidence>
<comment type="catalytic activity">
    <reaction evidence="3">
        <text>[thioredoxin]-disulfide + sulfite + adenosine 3',5'-bisphosphate + 2 H(+) = [thioredoxin]-dithiol + 3'-phosphoadenylyl sulfate</text>
        <dbReference type="Rhea" id="RHEA:11724"/>
        <dbReference type="Rhea" id="RHEA-COMP:10698"/>
        <dbReference type="Rhea" id="RHEA-COMP:10700"/>
        <dbReference type="ChEBI" id="CHEBI:15378"/>
        <dbReference type="ChEBI" id="CHEBI:17359"/>
        <dbReference type="ChEBI" id="CHEBI:29950"/>
        <dbReference type="ChEBI" id="CHEBI:50058"/>
        <dbReference type="ChEBI" id="CHEBI:58339"/>
        <dbReference type="ChEBI" id="CHEBI:58343"/>
        <dbReference type="EC" id="1.8.4.8"/>
    </reaction>
</comment>
<name>A0A6G8PWN9_9ACTN</name>
<feature type="active site" description="Nucleophile; cysteine thiosulfonate intermediate" evidence="3">
    <location>
        <position position="238"/>
    </location>
</feature>
<keyword evidence="2 3" id="KW-0560">Oxidoreductase</keyword>
<proteinExistence type="inferred from homology"/>
<gene>
    <name evidence="3" type="primary">cysH</name>
    <name evidence="5" type="ORF">GBA65_08900</name>
</gene>
<dbReference type="GO" id="GO:0070814">
    <property type="term" value="P:hydrogen sulfide biosynthetic process"/>
    <property type="evidence" value="ECO:0007669"/>
    <property type="project" value="UniProtKB-UniRule"/>
</dbReference>
<dbReference type="Gene3D" id="3.40.50.620">
    <property type="entry name" value="HUPs"/>
    <property type="match status" value="1"/>
</dbReference>
<comment type="subcellular location">
    <subcellularLocation>
        <location evidence="3">Cytoplasm</location>
    </subcellularLocation>
</comment>